<dbReference type="InterPro" id="IPR013249">
    <property type="entry name" value="RNA_pol_sigma70_r4_t2"/>
</dbReference>
<dbReference type="NCBIfam" id="TIGR02937">
    <property type="entry name" value="sigma70-ECF"/>
    <property type="match status" value="1"/>
</dbReference>
<proteinExistence type="inferred from homology"/>
<dbReference type="RefSeq" id="WP_343790160.1">
    <property type="nucleotide sequence ID" value="NZ_BAAAFH010000022.1"/>
</dbReference>
<dbReference type="EMBL" id="BAAAFH010000022">
    <property type="protein sequence ID" value="GAA0876722.1"/>
    <property type="molecule type" value="Genomic_DNA"/>
</dbReference>
<evidence type="ECO:0000256" key="3">
    <source>
        <dbReference type="ARBA" id="ARBA00023082"/>
    </source>
</evidence>
<dbReference type="PANTHER" id="PTHR43133">
    <property type="entry name" value="RNA POLYMERASE ECF-TYPE SIGMA FACTO"/>
    <property type="match status" value="1"/>
</dbReference>
<feature type="domain" description="RNA polymerase sigma-70 region 2" evidence="6">
    <location>
        <begin position="32"/>
        <end position="101"/>
    </location>
</feature>
<comment type="caution">
    <text evidence="8">The sequence shown here is derived from an EMBL/GenBank/DDBJ whole genome shotgun (WGS) entry which is preliminary data.</text>
</comment>
<sequence length="186" mass="22540">MLFKRKKYKQEELTDAQMILLAQQNHKHFGLLYEKYFEQMFRFVFKRLGGDEENASDITQQVFIKAMGAIGNYEDRGFPFSTWLYRIAQNEVNMYFRKNSRNFTVEVEEKHIITLLEEMECDEKGKDHQEVLVQKLNRLKPEQLDLIELRFFQELSFREIADIYNITEANAKMRIYRIIEKMQQEK</sequence>
<dbReference type="Pfam" id="PF04542">
    <property type="entry name" value="Sigma70_r2"/>
    <property type="match status" value="1"/>
</dbReference>
<dbReference type="InterPro" id="IPR013324">
    <property type="entry name" value="RNA_pol_sigma_r3/r4-like"/>
</dbReference>
<gene>
    <name evidence="8" type="ORF">GCM10009118_31320</name>
</gene>
<evidence type="ECO:0000256" key="1">
    <source>
        <dbReference type="ARBA" id="ARBA00010641"/>
    </source>
</evidence>
<evidence type="ECO:0000313" key="8">
    <source>
        <dbReference type="EMBL" id="GAA0876722.1"/>
    </source>
</evidence>
<reference evidence="8 9" key="1">
    <citation type="journal article" date="2019" name="Int. J. Syst. Evol. Microbiol.">
        <title>The Global Catalogue of Microorganisms (GCM) 10K type strain sequencing project: providing services to taxonomists for standard genome sequencing and annotation.</title>
        <authorList>
            <consortium name="The Broad Institute Genomics Platform"/>
            <consortium name="The Broad Institute Genome Sequencing Center for Infectious Disease"/>
            <person name="Wu L."/>
            <person name="Ma J."/>
        </authorList>
    </citation>
    <scope>NUCLEOTIDE SEQUENCE [LARGE SCALE GENOMIC DNA]</scope>
    <source>
        <strain evidence="8 9">JCM 16083</strain>
    </source>
</reference>
<evidence type="ECO:0000256" key="2">
    <source>
        <dbReference type="ARBA" id="ARBA00023015"/>
    </source>
</evidence>
<dbReference type="PANTHER" id="PTHR43133:SF8">
    <property type="entry name" value="RNA POLYMERASE SIGMA FACTOR HI_1459-RELATED"/>
    <property type="match status" value="1"/>
</dbReference>
<protein>
    <submittedName>
        <fullName evidence="8">RNA polymerase sigma factor</fullName>
    </submittedName>
</protein>
<evidence type="ECO:0000259" key="6">
    <source>
        <dbReference type="Pfam" id="PF04542"/>
    </source>
</evidence>
<feature type="domain" description="RNA polymerase sigma factor 70 region 4 type 2" evidence="7">
    <location>
        <begin position="131"/>
        <end position="182"/>
    </location>
</feature>
<dbReference type="Gene3D" id="1.10.10.10">
    <property type="entry name" value="Winged helix-like DNA-binding domain superfamily/Winged helix DNA-binding domain"/>
    <property type="match status" value="1"/>
</dbReference>
<dbReference type="Gene3D" id="1.10.1740.10">
    <property type="match status" value="1"/>
</dbReference>
<evidence type="ECO:0000259" key="7">
    <source>
        <dbReference type="Pfam" id="PF08281"/>
    </source>
</evidence>
<keyword evidence="3" id="KW-0731">Sigma factor</keyword>
<dbReference type="Proteomes" id="UP001501126">
    <property type="component" value="Unassembled WGS sequence"/>
</dbReference>
<dbReference type="InterPro" id="IPR036388">
    <property type="entry name" value="WH-like_DNA-bd_sf"/>
</dbReference>
<name>A0ABN1MTP5_9FLAO</name>
<accession>A0ABN1MTP5</accession>
<keyword evidence="4" id="KW-0238">DNA-binding</keyword>
<evidence type="ECO:0000256" key="5">
    <source>
        <dbReference type="ARBA" id="ARBA00023163"/>
    </source>
</evidence>
<dbReference type="CDD" id="cd06171">
    <property type="entry name" value="Sigma70_r4"/>
    <property type="match status" value="1"/>
</dbReference>
<dbReference type="Pfam" id="PF08281">
    <property type="entry name" value="Sigma70_r4_2"/>
    <property type="match status" value="1"/>
</dbReference>
<dbReference type="InterPro" id="IPR013325">
    <property type="entry name" value="RNA_pol_sigma_r2"/>
</dbReference>
<dbReference type="InterPro" id="IPR007627">
    <property type="entry name" value="RNA_pol_sigma70_r2"/>
</dbReference>
<evidence type="ECO:0000313" key="9">
    <source>
        <dbReference type="Proteomes" id="UP001501126"/>
    </source>
</evidence>
<dbReference type="SUPFAM" id="SSF88946">
    <property type="entry name" value="Sigma2 domain of RNA polymerase sigma factors"/>
    <property type="match status" value="1"/>
</dbReference>
<dbReference type="InterPro" id="IPR014284">
    <property type="entry name" value="RNA_pol_sigma-70_dom"/>
</dbReference>
<keyword evidence="5" id="KW-0804">Transcription</keyword>
<keyword evidence="2" id="KW-0805">Transcription regulation</keyword>
<organism evidence="8 9">
    <name type="scientific">Wandonia haliotis</name>
    <dbReference type="NCBI Taxonomy" id="574963"/>
    <lineage>
        <taxon>Bacteria</taxon>
        <taxon>Pseudomonadati</taxon>
        <taxon>Bacteroidota</taxon>
        <taxon>Flavobacteriia</taxon>
        <taxon>Flavobacteriales</taxon>
        <taxon>Crocinitomicaceae</taxon>
        <taxon>Wandonia</taxon>
    </lineage>
</organism>
<evidence type="ECO:0000256" key="4">
    <source>
        <dbReference type="ARBA" id="ARBA00023125"/>
    </source>
</evidence>
<dbReference type="SUPFAM" id="SSF88659">
    <property type="entry name" value="Sigma3 and sigma4 domains of RNA polymerase sigma factors"/>
    <property type="match status" value="1"/>
</dbReference>
<keyword evidence="9" id="KW-1185">Reference proteome</keyword>
<dbReference type="InterPro" id="IPR039425">
    <property type="entry name" value="RNA_pol_sigma-70-like"/>
</dbReference>
<comment type="similarity">
    <text evidence="1">Belongs to the sigma-70 factor family. ECF subfamily.</text>
</comment>